<name>Q65VP9_MANSM</name>
<gene>
    <name evidence="1" type="ordered locus">MS0354</name>
</gene>
<sequence>MSDQIQPNYLLPLSFCLSVSRKSVKIDRTFAPSASILC</sequence>
<dbReference type="EMBL" id="AE016827">
    <property type="protein sequence ID" value="AAU36961.1"/>
    <property type="molecule type" value="Genomic_DNA"/>
</dbReference>
<organism evidence="1 2">
    <name type="scientific">Mannheimia succiniciproducens (strain KCTC 0769BP / MBEL55E)</name>
    <dbReference type="NCBI Taxonomy" id="221988"/>
    <lineage>
        <taxon>Bacteria</taxon>
        <taxon>Pseudomonadati</taxon>
        <taxon>Pseudomonadota</taxon>
        <taxon>Gammaproteobacteria</taxon>
        <taxon>Pasteurellales</taxon>
        <taxon>Pasteurellaceae</taxon>
        <taxon>Basfia</taxon>
    </lineage>
</organism>
<evidence type="ECO:0000313" key="2">
    <source>
        <dbReference type="Proteomes" id="UP000000607"/>
    </source>
</evidence>
<reference evidence="1 2" key="1">
    <citation type="journal article" date="2004" name="Nat. Biotechnol.">
        <title>The genome sequence of the capnophilic rumen bacterium Mannheimia succiniciproducens.</title>
        <authorList>
            <person name="Hong S.H."/>
            <person name="Kim J.S."/>
            <person name="Lee S.Y."/>
            <person name="In Y.H."/>
            <person name="Choi S.S."/>
            <person name="Rih J.-K."/>
            <person name="Kim C.H."/>
            <person name="Jeong H."/>
            <person name="Hur C.G."/>
            <person name="Kim J.J."/>
        </authorList>
    </citation>
    <scope>NUCLEOTIDE SEQUENCE [LARGE SCALE GENOMIC DNA]</scope>
    <source>
        <strain evidence="2">KCTC 0769BP / MBEL55E</strain>
    </source>
</reference>
<dbReference type="HOGENOM" id="CLU_3329778_0_0_6"/>
<evidence type="ECO:0000313" key="1">
    <source>
        <dbReference type="EMBL" id="AAU36961.1"/>
    </source>
</evidence>
<dbReference type="KEGG" id="msu:MS0354"/>
<dbReference type="Proteomes" id="UP000000607">
    <property type="component" value="Chromosome"/>
</dbReference>
<keyword evidence="2" id="KW-1185">Reference proteome</keyword>
<protein>
    <submittedName>
        <fullName evidence="1">Uncharacterized protein</fullName>
    </submittedName>
</protein>
<accession>Q65VP9</accession>
<proteinExistence type="predicted"/>
<dbReference type="AlphaFoldDB" id="Q65VP9"/>